<keyword evidence="13" id="KW-0406">Ion transport</keyword>
<name>A0ABC8RLH4_9AQUA</name>
<evidence type="ECO:0000256" key="1">
    <source>
        <dbReference type="ARBA" id="ARBA00002351"/>
    </source>
</evidence>
<feature type="transmembrane region" description="Helical" evidence="18">
    <location>
        <begin position="21"/>
        <end position="39"/>
    </location>
</feature>
<evidence type="ECO:0000256" key="12">
    <source>
        <dbReference type="ARBA" id="ARBA00022989"/>
    </source>
</evidence>
<evidence type="ECO:0000256" key="3">
    <source>
        <dbReference type="ARBA" id="ARBA00006704"/>
    </source>
</evidence>
<dbReference type="PRINTS" id="PR00124">
    <property type="entry name" value="ATPASEC"/>
</dbReference>
<dbReference type="AlphaFoldDB" id="A0ABC8RLH4"/>
<evidence type="ECO:0000256" key="15">
    <source>
        <dbReference type="ARBA" id="ARBA00023128"/>
    </source>
</evidence>
<dbReference type="FunFam" id="1.20.20.10:FF:000005">
    <property type="entry name" value="ATP synthase subunit 9, mitochondrial"/>
    <property type="match status" value="1"/>
</dbReference>
<comment type="caution">
    <text evidence="20">The sequence shown here is derived from an EMBL/GenBank/DDBJ whole genome shotgun (WGS) entry which is preliminary data.</text>
</comment>
<keyword evidence="21" id="KW-1185">Reference proteome</keyword>
<keyword evidence="16 18" id="KW-0472">Membrane</keyword>
<accession>A0ABC8RLH4</accession>
<evidence type="ECO:0000313" key="21">
    <source>
        <dbReference type="Proteomes" id="UP001642360"/>
    </source>
</evidence>
<evidence type="ECO:0000256" key="7">
    <source>
        <dbReference type="ARBA" id="ARBA00022547"/>
    </source>
</evidence>
<dbReference type="CDD" id="cd18182">
    <property type="entry name" value="ATP-synt_Fo_c_ATP5G3"/>
    <property type="match status" value="1"/>
</dbReference>
<proteinExistence type="inferred from homology"/>
<evidence type="ECO:0000256" key="6">
    <source>
        <dbReference type="ARBA" id="ARBA00022448"/>
    </source>
</evidence>
<evidence type="ECO:0000256" key="10">
    <source>
        <dbReference type="ARBA" id="ARBA00022781"/>
    </source>
</evidence>
<organism evidence="20 21">
    <name type="scientific">Ilex paraguariensis</name>
    <name type="common">yerba mate</name>
    <dbReference type="NCBI Taxonomy" id="185542"/>
    <lineage>
        <taxon>Eukaryota</taxon>
        <taxon>Viridiplantae</taxon>
        <taxon>Streptophyta</taxon>
        <taxon>Embryophyta</taxon>
        <taxon>Tracheophyta</taxon>
        <taxon>Spermatophyta</taxon>
        <taxon>Magnoliopsida</taxon>
        <taxon>eudicotyledons</taxon>
        <taxon>Gunneridae</taxon>
        <taxon>Pentapetalae</taxon>
        <taxon>asterids</taxon>
        <taxon>campanulids</taxon>
        <taxon>Aquifoliales</taxon>
        <taxon>Aquifoliaceae</taxon>
        <taxon>Ilex</taxon>
    </lineage>
</organism>
<evidence type="ECO:0000259" key="19">
    <source>
        <dbReference type="Pfam" id="PF00137"/>
    </source>
</evidence>
<keyword evidence="10" id="KW-0375">Hydrogen ion transport</keyword>
<dbReference type="InterPro" id="IPR002379">
    <property type="entry name" value="ATPase_proteolipid_c-like_dom"/>
</dbReference>
<feature type="transmembrane region" description="Helical" evidence="18">
    <location>
        <begin position="59"/>
        <end position="81"/>
    </location>
</feature>
<protein>
    <recommendedName>
        <fullName evidence="5">ATP synthase subunit 9, mitochondrial</fullName>
    </recommendedName>
    <alternativeName>
        <fullName evidence="17">Lipid-binding protein</fullName>
    </alternativeName>
</protein>
<keyword evidence="15" id="KW-0496">Mitochondrion</keyword>
<keyword evidence="14" id="KW-0446">Lipid-binding</keyword>
<evidence type="ECO:0000256" key="18">
    <source>
        <dbReference type="SAM" id="Phobius"/>
    </source>
</evidence>
<feature type="transmembrane region" description="Helical" evidence="18">
    <location>
        <begin position="415"/>
        <end position="437"/>
    </location>
</feature>
<dbReference type="SUPFAM" id="SSF81333">
    <property type="entry name" value="F1F0 ATP synthase subunit C"/>
    <property type="match status" value="1"/>
</dbReference>
<evidence type="ECO:0000256" key="8">
    <source>
        <dbReference type="ARBA" id="ARBA00022692"/>
    </source>
</evidence>
<comment type="subunit">
    <text evidence="4">F-type ATPases have 2 components, CF(1) - the catalytic core - and CF(0) - the membrane proton channel. CF(1) has five subunits: alpha(3), beta(3), gamma(1), delta(1), epsilon(1). CF(0) has three main subunits: a, b and c.</text>
</comment>
<keyword evidence="12 18" id="KW-1133">Transmembrane helix</keyword>
<gene>
    <name evidence="20" type="ORF">ILEXP_LOCUS13638</name>
</gene>
<comment type="function">
    <text evidence="1">This protein is one of the chains of the nonenzymatic membrane component (F0) of mitochondrial ATPase.</text>
</comment>
<evidence type="ECO:0000256" key="13">
    <source>
        <dbReference type="ARBA" id="ARBA00023065"/>
    </source>
</evidence>
<keyword evidence="11" id="KW-0067">ATP-binding</keyword>
<dbReference type="PANTHER" id="PTHR10031">
    <property type="entry name" value="ATP SYNTHASE LIPID-BINDING PROTEIN, MITOCHONDRIAL"/>
    <property type="match status" value="1"/>
</dbReference>
<dbReference type="Gene3D" id="1.20.20.10">
    <property type="entry name" value="F1F0 ATP synthase subunit C"/>
    <property type="match status" value="1"/>
</dbReference>
<dbReference type="Proteomes" id="UP001642360">
    <property type="component" value="Unassembled WGS sequence"/>
</dbReference>
<dbReference type="GO" id="GO:0031966">
    <property type="term" value="C:mitochondrial membrane"/>
    <property type="evidence" value="ECO:0007669"/>
    <property type="project" value="UniProtKB-SubCell"/>
</dbReference>
<keyword evidence="8 18" id="KW-0812">Transmembrane</keyword>
<evidence type="ECO:0000313" key="20">
    <source>
        <dbReference type="EMBL" id="CAK9145820.1"/>
    </source>
</evidence>
<dbReference type="InterPro" id="IPR035921">
    <property type="entry name" value="F/V-ATP_Csub_sf"/>
</dbReference>
<keyword evidence="6" id="KW-0813">Transport</keyword>
<keyword evidence="7" id="KW-0138">CF(0)</keyword>
<evidence type="ECO:0000256" key="16">
    <source>
        <dbReference type="ARBA" id="ARBA00023136"/>
    </source>
</evidence>
<sequence length="446" mass="49559">MKKRDENSQLEMLKGAKSMGVGATTIASARAAISIGNVFSSSIHSMVRNPSLAKQSFGYAILGFALTEAIASFAPIMAFLISSVFRAAHNPWSTTGFDSGHIDDDDRLSFMHRYKAKAIIVGVVENLYSLDVLVRLLESVDLLPKAPPFKGLPICDQLLDFCLSLFFAYSGLNTEVHPEAEVRSDVSCWAFDKECIRASTPKFIPRPRYVVTSLAGPLIRNGQFVSLNLVTGLAPSDIRRANSCKPLVKTPIHVHKSGKGKARVSTIQSIKRETEVGLLDISKDDTRIQPYPPKQEDVFFDAVDVFLEKVVARFRQSTLIVCFPLAIGLTIWWAGMPEFVIDWVPECCLDHKWIKIWKGIMEISIVLQQGVLDENGTIGGIPMTDLVNSESREYFERTTFDPLDIKKRHNRKVTIAVLFVAYLALALSCEEALQVVAHIPVEELMV</sequence>
<evidence type="ECO:0000256" key="9">
    <source>
        <dbReference type="ARBA" id="ARBA00022741"/>
    </source>
</evidence>
<dbReference type="GO" id="GO:0045259">
    <property type="term" value="C:proton-transporting ATP synthase complex"/>
    <property type="evidence" value="ECO:0007669"/>
    <property type="project" value="UniProtKB-KW"/>
</dbReference>
<reference evidence="20 21" key="1">
    <citation type="submission" date="2024-02" db="EMBL/GenBank/DDBJ databases">
        <authorList>
            <person name="Vignale AGUSTIN F."/>
            <person name="Sosa J E."/>
            <person name="Modenutti C."/>
        </authorList>
    </citation>
    <scope>NUCLEOTIDE SEQUENCE [LARGE SCALE GENOMIC DNA]</scope>
</reference>
<evidence type="ECO:0000256" key="17">
    <source>
        <dbReference type="ARBA" id="ARBA00030961"/>
    </source>
</evidence>
<dbReference type="Pfam" id="PF00137">
    <property type="entry name" value="ATP-synt_C"/>
    <property type="match status" value="1"/>
</dbReference>
<dbReference type="InterPro" id="IPR000454">
    <property type="entry name" value="ATP_synth_F0_csu"/>
</dbReference>
<dbReference type="PANTHER" id="PTHR10031:SF57">
    <property type="entry name" value="ATP SYNTHASE SUBUNIT 9, MITOCHONDRIAL"/>
    <property type="match status" value="1"/>
</dbReference>
<evidence type="ECO:0000256" key="4">
    <source>
        <dbReference type="ARBA" id="ARBA00011648"/>
    </source>
</evidence>
<keyword evidence="9" id="KW-0547">Nucleotide-binding</keyword>
<evidence type="ECO:0000256" key="11">
    <source>
        <dbReference type="ARBA" id="ARBA00022840"/>
    </source>
</evidence>
<dbReference type="GO" id="GO:0008289">
    <property type="term" value="F:lipid binding"/>
    <property type="evidence" value="ECO:0007669"/>
    <property type="project" value="UniProtKB-KW"/>
</dbReference>
<evidence type="ECO:0000256" key="5">
    <source>
        <dbReference type="ARBA" id="ARBA00019317"/>
    </source>
</evidence>
<dbReference type="GO" id="GO:0005524">
    <property type="term" value="F:ATP binding"/>
    <property type="evidence" value="ECO:0007669"/>
    <property type="project" value="UniProtKB-KW"/>
</dbReference>
<evidence type="ECO:0000256" key="14">
    <source>
        <dbReference type="ARBA" id="ARBA00023121"/>
    </source>
</evidence>
<comment type="similarity">
    <text evidence="3">Belongs to the ATPase C chain family.</text>
</comment>
<evidence type="ECO:0000256" key="2">
    <source>
        <dbReference type="ARBA" id="ARBA00004225"/>
    </source>
</evidence>
<feature type="domain" description="V-ATPase proteolipid subunit C-like" evidence="19">
    <location>
        <begin position="19"/>
        <end position="81"/>
    </location>
</feature>
<dbReference type="InterPro" id="IPR038662">
    <property type="entry name" value="ATP_synth_F0_csu_sf"/>
</dbReference>
<dbReference type="GO" id="GO:1902600">
    <property type="term" value="P:proton transmembrane transport"/>
    <property type="evidence" value="ECO:0007669"/>
    <property type="project" value="UniProtKB-KW"/>
</dbReference>
<comment type="subcellular location">
    <subcellularLocation>
        <location evidence="2">Mitochondrion membrane</location>
        <topology evidence="2">Multi-pass membrane protein</topology>
    </subcellularLocation>
</comment>
<dbReference type="EMBL" id="CAUOFW020001503">
    <property type="protein sequence ID" value="CAK9145820.1"/>
    <property type="molecule type" value="Genomic_DNA"/>
</dbReference>